<name>A0A9X1Q0Z0_STRM4</name>
<feature type="compositionally biased region" description="Basic and acidic residues" evidence="1">
    <location>
        <begin position="91"/>
        <end position="105"/>
    </location>
</feature>
<dbReference type="AlphaFoldDB" id="A0A9X1Q0Z0"/>
<keyword evidence="2" id="KW-0732">Signal</keyword>
<evidence type="ECO:0000313" key="4">
    <source>
        <dbReference type="Proteomes" id="UP001139384"/>
    </source>
</evidence>
<dbReference type="InterPro" id="IPR023346">
    <property type="entry name" value="Lysozyme-like_dom_sf"/>
</dbReference>
<organism evidence="3 4">
    <name type="scientific">Streptomyces muensis</name>
    <dbReference type="NCBI Taxonomy" id="1077944"/>
    <lineage>
        <taxon>Bacteria</taxon>
        <taxon>Bacillati</taxon>
        <taxon>Actinomycetota</taxon>
        <taxon>Actinomycetes</taxon>
        <taxon>Kitasatosporales</taxon>
        <taxon>Streptomycetaceae</taxon>
        <taxon>Streptomyces</taxon>
    </lineage>
</organism>
<proteinExistence type="predicted"/>
<comment type="caution">
    <text evidence="3">The sequence shown here is derived from an EMBL/GenBank/DDBJ whole genome shotgun (WGS) entry which is preliminary data.</text>
</comment>
<feature type="non-terminal residue" evidence="3">
    <location>
        <position position="105"/>
    </location>
</feature>
<dbReference type="SUPFAM" id="SSF53955">
    <property type="entry name" value="Lysozyme-like"/>
    <property type="match status" value="1"/>
</dbReference>
<dbReference type="Proteomes" id="UP001139384">
    <property type="component" value="Unassembled WGS sequence"/>
</dbReference>
<evidence type="ECO:0000313" key="3">
    <source>
        <dbReference type="EMBL" id="MCF1595413.1"/>
    </source>
</evidence>
<keyword evidence="4" id="KW-1185">Reference proteome</keyword>
<feature type="signal peptide" evidence="2">
    <location>
        <begin position="1"/>
        <end position="25"/>
    </location>
</feature>
<protein>
    <submittedName>
        <fullName evidence="3">N-acetylmuramoyl-L-alanine amidase</fullName>
    </submittedName>
</protein>
<evidence type="ECO:0000256" key="2">
    <source>
        <dbReference type="SAM" id="SignalP"/>
    </source>
</evidence>
<gene>
    <name evidence="3" type="ORF">L0P92_17790</name>
</gene>
<feature type="chain" id="PRO_5040901399" evidence="2">
    <location>
        <begin position="26"/>
        <end position="105"/>
    </location>
</feature>
<reference evidence="3" key="1">
    <citation type="submission" date="2022-01" db="EMBL/GenBank/DDBJ databases">
        <title>Draft Genome Sequences of Seven Type Strains of the Genus Streptomyces.</title>
        <authorList>
            <person name="Aziz S."/>
            <person name="Coretto E."/>
            <person name="Chronakova A."/>
            <person name="Sproer C."/>
            <person name="Huber K."/>
            <person name="Nouioui I."/>
            <person name="Gross H."/>
        </authorList>
    </citation>
    <scope>NUCLEOTIDE SEQUENCE</scope>
    <source>
        <strain evidence="3">DSM 103493</strain>
    </source>
</reference>
<dbReference type="EMBL" id="JAKEIP010000065">
    <property type="protein sequence ID" value="MCF1595413.1"/>
    <property type="molecule type" value="Genomic_DNA"/>
</dbReference>
<feature type="region of interest" description="Disordered" evidence="1">
    <location>
        <begin position="81"/>
        <end position="105"/>
    </location>
</feature>
<sequence length="105" mass="10340">MRGSVTALAAAALLVPLLGAAPSDAGGSGNGLQSAFAAAAAEYDVPQSVLLGVSYLQSRWDTHAGAPSVTGGYGPMHLTDARTALAGAAPHHSDGSEDPRGDSAR</sequence>
<evidence type="ECO:0000256" key="1">
    <source>
        <dbReference type="SAM" id="MobiDB-lite"/>
    </source>
</evidence>
<accession>A0A9X1Q0Z0</accession>